<dbReference type="PANTHER" id="PTHR43441:SF6">
    <property type="entry name" value="N-ACETYLTRANSFERASE DOMAIN-CONTAINING PROTEIN"/>
    <property type="match status" value="1"/>
</dbReference>
<sequence>MPPLFTPRLVLLPLSRAMLEQRLMRPSFDLRCETPQGALDVHFPPQWPGDPLPLYPALLAGLPPDQDELRLTFAVVTRAAPEAIGQIGTHAPPDDTGAVEIGYGLSPSARGRGYATEAVGALVQHLHGQERIRTVTAQTALGNRASERVLEKLGFVQTGLGWSPEDGDLTLWAH</sequence>
<dbReference type="InterPro" id="IPR051908">
    <property type="entry name" value="Ribosomal_N-acetyltransferase"/>
</dbReference>
<dbReference type="GO" id="GO:0005737">
    <property type="term" value="C:cytoplasm"/>
    <property type="evidence" value="ECO:0007669"/>
    <property type="project" value="TreeGrafter"/>
</dbReference>
<evidence type="ECO:0000259" key="1">
    <source>
        <dbReference type="PROSITE" id="PS51186"/>
    </source>
</evidence>
<dbReference type="RefSeq" id="WP_103311442.1">
    <property type="nucleotide sequence ID" value="NZ_PPPD01000001.1"/>
</dbReference>
<organism evidence="2 3">
    <name type="scientific">Deinococcus koreensis</name>
    <dbReference type="NCBI Taxonomy" id="2054903"/>
    <lineage>
        <taxon>Bacteria</taxon>
        <taxon>Thermotogati</taxon>
        <taxon>Deinococcota</taxon>
        <taxon>Deinococci</taxon>
        <taxon>Deinococcales</taxon>
        <taxon>Deinococcaceae</taxon>
        <taxon>Deinococcus</taxon>
    </lineage>
</organism>
<dbReference type="Gene3D" id="3.40.630.30">
    <property type="match status" value="1"/>
</dbReference>
<name>A0A2K3UWU4_9DEIO</name>
<dbReference type="OrthoDB" id="2636883at2"/>
<gene>
    <name evidence="2" type="ORF">CVO96_06080</name>
</gene>
<comment type="caution">
    <text evidence="2">The sequence shown here is derived from an EMBL/GenBank/DDBJ whole genome shotgun (WGS) entry which is preliminary data.</text>
</comment>
<dbReference type="InterPro" id="IPR016181">
    <property type="entry name" value="Acyl_CoA_acyltransferase"/>
</dbReference>
<dbReference type="CDD" id="cd04301">
    <property type="entry name" value="NAT_SF"/>
    <property type="match status" value="1"/>
</dbReference>
<dbReference type="AlphaFoldDB" id="A0A2K3UWU4"/>
<dbReference type="PANTHER" id="PTHR43441">
    <property type="entry name" value="RIBOSOMAL-PROTEIN-SERINE ACETYLTRANSFERASE"/>
    <property type="match status" value="1"/>
</dbReference>
<dbReference type="EMBL" id="PPPD01000001">
    <property type="protein sequence ID" value="PNY80999.1"/>
    <property type="molecule type" value="Genomic_DNA"/>
</dbReference>
<dbReference type="PROSITE" id="PS51186">
    <property type="entry name" value="GNAT"/>
    <property type="match status" value="1"/>
</dbReference>
<protein>
    <submittedName>
        <fullName evidence="2">N-acetyltransferase</fullName>
    </submittedName>
</protein>
<dbReference type="GO" id="GO:0008999">
    <property type="term" value="F:protein-N-terminal-alanine acetyltransferase activity"/>
    <property type="evidence" value="ECO:0007669"/>
    <property type="project" value="TreeGrafter"/>
</dbReference>
<feature type="domain" description="N-acetyltransferase" evidence="1">
    <location>
        <begin position="28"/>
        <end position="174"/>
    </location>
</feature>
<dbReference type="GO" id="GO:1990189">
    <property type="term" value="F:protein N-terminal-serine acetyltransferase activity"/>
    <property type="evidence" value="ECO:0007669"/>
    <property type="project" value="TreeGrafter"/>
</dbReference>
<evidence type="ECO:0000313" key="2">
    <source>
        <dbReference type="EMBL" id="PNY80999.1"/>
    </source>
</evidence>
<reference evidence="2 3" key="1">
    <citation type="submission" date="2018-01" db="EMBL/GenBank/DDBJ databases">
        <title>Deinococcus koreensis sp. nov., a radiation-resistant bacterium isolated from river water.</title>
        <authorList>
            <person name="Choi A."/>
        </authorList>
    </citation>
    <scope>NUCLEOTIDE SEQUENCE [LARGE SCALE GENOMIC DNA]</scope>
    <source>
        <strain evidence="2 3">SJW1-2</strain>
    </source>
</reference>
<proteinExistence type="predicted"/>
<evidence type="ECO:0000313" key="3">
    <source>
        <dbReference type="Proteomes" id="UP000236379"/>
    </source>
</evidence>
<dbReference type="SUPFAM" id="SSF55729">
    <property type="entry name" value="Acyl-CoA N-acyltransferases (Nat)"/>
    <property type="match status" value="1"/>
</dbReference>
<keyword evidence="3" id="KW-1185">Reference proteome</keyword>
<dbReference type="Pfam" id="PF13302">
    <property type="entry name" value="Acetyltransf_3"/>
    <property type="match status" value="1"/>
</dbReference>
<keyword evidence="2" id="KW-0808">Transferase</keyword>
<dbReference type="Proteomes" id="UP000236379">
    <property type="component" value="Unassembled WGS sequence"/>
</dbReference>
<dbReference type="InterPro" id="IPR000182">
    <property type="entry name" value="GNAT_dom"/>
</dbReference>
<accession>A0A2K3UWU4</accession>